<evidence type="ECO:0000256" key="3">
    <source>
        <dbReference type="ARBA" id="ARBA00022801"/>
    </source>
</evidence>
<evidence type="ECO:0000256" key="5">
    <source>
        <dbReference type="SAM" id="SignalP"/>
    </source>
</evidence>
<feature type="signal peptide" evidence="5">
    <location>
        <begin position="1"/>
        <end position="17"/>
    </location>
</feature>
<keyword evidence="4" id="KW-0788">Thiol protease</keyword>
<keyword evidence="5" id="KW-0732">Signal</keyword>
<evidence type="ECO:0000313" key="9">
    <source>
        <dbReference type="Proteomes" id="UP001516400"/>
    </source>
</evidence>
<dbReference type="SMART" id="SM00848">
    <property type="entry name" value="Inhibitor_I29"/>
    <property type="match status" value="1"/>
</dbReference>
<reference evidence="8 9" key="1">
    <citation type="journal article" date="2021" name="BMC Biol.">
        <title>Horizontally acquired antibacterial genes associated with adaptive radiation of ladybird beetles.</title>
        <authorList>
            <person name="Li H.S."/>
            <person name="Tang X.F."/>
            <person name="Huang Y.H."/>
            <person name="Xu Z.Y."/>
            <person name="Chen M.L."/>
            <person name="Du X.Y."/>
            <person name="Qiu B.Y."/>
            <person name="Chen P.T."/>
            <person name="Zhang W."/>
            <person name="Slipinski A."/>
            <person name="Escalona H.E."/>
            <person name="Waterhouse R.M."/>
            <person name="Zwick A."/>
            <person name="Pang H."/>
        </authorList>
    </citation>
    <scope>NUCLEOTIDE SEQUENCE [LARGE SCALE GENOMIC DNA]</scope>
    <source>
        <strain evidence="8">SYSU2018</strain>
    </source>
</reference>
<comment type="similarity">
    <text evidence="1">Belongs to the peptidase C1 family.</text>
</comment>
<dbReference type="SMART" id="SM00645">
    <property type="entry name" value="Pept_C1"/>
    <property type="match status" value="1"/>
</dbReference>
<dbReference type="Proteomes" id="UP001516400">
    <property type="component" value="Unassembled WGS sequence"/>
</dbReference>
<evidence type="ECO:0000256" key="1">
    <source>
        <dbReference type="ARBA" id="ARBA00008455"/>
    </source>
</evidence>
<dbReference type="InterPro" id="IPR013128">
    <property type="entry name" value="Peptidase_C1A"/>
</dbReference>
<sequence>MREAFSLLALSLVLAHAFTRLELVIEWAKFQNEFGRSYTSSLEAEKRFSIFENSLREVEEHNRRYHNGEVSYTKGINDFSDWTDQEFMDYVNQYEWEGYSRLPYDLFMPNSSFKVPNKVDWRSITRVKNQGRCRSCWAFGAVGSLEAQLYLRKGKDIALSEQNLIDCSWEEGNEGCTSGTRAKAYEYIYKHGLQSERDYPYEAKVGKCRFKRRKSVVSISGYVRIRSIETHLIAAVASMGPVSIAFHSTKRFSSYKSGILEINNCKKFPLNHAAVVVGYGRENGKDYYIIKNSWGRKWGEQGYFRLGNRGSNPCGVAERPFFPKVV</sequence>
<feature type="domain" description="Peptidase C1A papain C-terminal" evidence="6">
    <location>
        <begin position="115"/>
        <end position="324"/>
    </location>
</feature>
<keyword evidence="9" id="KW-1185">Reference proteome</keyword>
<dbReference type="EMBL" id="JABFTP020000062">
    <property type="protein sequence ID" value="KAL3274653.1"/>
    <property type="molecule type" value="Genomic_DNA"/>
</dbReference>
<evidence type="ECO:0000259" key="6">
    <source>
        <dbReference type="SMART" id="SM00645"/>
    </source>
</evidence>
<dbReference type="GO" id="GO:0006508">
    <property type="term" value="P:proteolysis"/>
    <property type="evidence" value="ECO:0007669"/>
    <property type="project" value="UniProtKB-KW"/>
</dbReference>
<dbReference type="CDD" id="cd02248">
    <property type="entry name" value="Peptidase_C1A"/>
    <property type="match status" value="1"/>
</dbReference>
<proteinExistence type="inferred from homology"/>
<evidence type="ECO:0000259" key="7">
    <source>
        <dbReference type="SMART" id="SM00848"/>
    </source>
</evidence>
<comment type="caution">
    <text evidence="8">The sequence shown here is derived from an EMBL/GenBank/DDBJ whole genome shotgun (WGS) entry which is preliminary data.</text>
</comment>
<evidence type="ECO:0000256" key="4">
    <source>
        <dbReference type="ARBA" id="ARBA00022807"/>
    </source>
</evidence>
<dbReference type="InterPro" id="IPR013201">
    <property type="entry name" value="Prot_inhib_I29"/>
</dbReference>
<dbReference type="FunFam" id="3.90.70.10:FF:000006">
    <property type="entry name" value="Cathepsin S"/>
    <property type="match status" value="1"/>
</dbReference>
<protein>
    <submittedName>
        <fullName evidence="8">Uncharacterized protein</fullName>
    </submittedName>
</protein>
<evidence type="ECO:0000256" key="2">
    <source>
        <dbReference type="ARBA" id="ARBA00022670"/>
    </source>
</evidence>
<dbReference type="PRINTS" id="PR00705">
    <property type="entry name" value="PAPAIN"/>
</dbReference>
<organism evidence="8 9">
    <name type="scientific">Cryptolaemus montrouzieri</name>
    <dbReference type="NCBI Taxonomy" id="559131"/>
    <lineage>
        <taxon>Eukaryota</taxon>
        <taxon>Metazoa</taxon>
        <taxon>Ecdysozoa</taxon>
        <taxon>Arthropoda</taxon>
        <taxon>Hexapoda</taxon>
        <taxon>Insecta</taxon>
        <taxon>Pterygota</taxon>
        <taxon>Neoptera</taxon>
        <taxon>Endopterygota</taxon>
        <taxon>Coleoptera</taxon>
        <taxon>Polyphaga</taxon>
        <taxon>Cucujiformia</taxon>
        <taxon>Coccinelloidea</taxon>
        <taxon>Coccinellidae</taxon>
        <taxon>Scymninae</taxon>
        <taxon>Scymnini</taxon>
        <taxon>Cryptolaemus</taxon>
    </lineage>
</organism>
<dbReference type="InterPro" id="IPR039417">
    <property type="entry name" value="Peptidase_C1A_papain-like"/>
</dbReference>
<dbReference type="AlphaFoldDB" id="A0ABD2N7P0"/>
<feature type="domain" description="Cathepsin propeptide inhibitor" evidence="7">
    <location>
        <begin position="27"/>
        <end position="87"/>
    </location>
</feature>
<name>A0ABD2N7P0_9CUCU</name>
<dbReference type="Gene3D" id="3.90.70.10">
    <property type="entry name" value="Cysteine proteinases"/>
    <property type="match status" value="1"/>
</dbReference>
<keyword evidence="3" id="KW-0378">Hydrolase</keyword>
<gene>
    <name evidence="8" type="ORF">HHI36_016033</name>
</gene>
<dbReference type="Pfam" id="PF00112">
    <property type="entry name" value="Peptidase_C1"/>
    <property type="match status" value="1"/>
</dbReference>
<evidence type="ECO:0000313" key="8">
    <source>
        <dbReference type="EMBL" id="KAL3274653.1"/>
    </source>
</evidence>
<dbReference type="PANTHER" id="PTHR12411">
    <property type="entry name" value="CYSTEINE PROTEASE FAMILY C1-RELATED"/>
    <property type="match status" value="1"/>
</dbReference>
<accession>A0ABD2N7P0</accession>
<dbReference type="GO" id="GO:0008234">
    <property type="term" value="F:cysteine-type peptidase activity"/>
    <property type="evidence" value="ECO:0007669"/>
    <property type="project" value="UniProtKB-KW"/>
</dbReference>
<dbReference type="Pfam" id="PF08246">
    <property type="entry name" value="Inhibitor_I29"/>
    <property type="match status" value="1"/>
</dbReference>
<dbReference type="InterPro" id="IPR000668">
    <property type="entry name" value="Peptidase_C1A_C"/>
</dbReference>
<dbReference type="InterPro" id="IPR038765">
    <property type="entry name" value="Papain-like_cys_pep_sf"/>
</dbReference>
<dbReference type="SUPFAM" id="SSF54001">
    <property type="entry name" value="Cysteine proteinases"/>
    <property type="match status" value="1"/>
</dbReference>
<keyword evidence="2" id="KW-0645">Protease</keyword>
<feature type="chain" id="PRO_5044881967" evidence="5">
    <location>
        <begin position="18"/>
        <end position="326"/>
    </location>
</feature>